<name>A0A0V1MVV9_9BILA</name>
<dbReference type="Proteomes" id="UP000054843">
    <property type="component" value="Unassembled WGS sequence"/>
</dbReference>
<reference evidence="1 2" key="1">
    <citation type="submission" date="2015-01" db="EMBL/GenBank/DDBJ databases">
        <title>Evolution of Trichinella species and genotypes.</title>
        <authorList>
            <person name="Korhonen P.K."/>
            <person name="Edoardo P."/>
            <person name="Giuseppe L.R."/>
            <person name="Gasser R.B."/>
        </authorList>
    </citation>
    <scope>NUCLEOTIDE SEQUENCE [LARGE SCALE GENOMIC DNA]</scope>
    <source>
        <strain evidence="1">ISS1980</strain>
    </source>
</reference>
<gene>
    <name evidence="1" type="ORF">T10_5732</name>
</gene>
<dbReference type="AlphaFoldDB" id="A0A0V1MVV9"/>
<keyword evidence="2" id="KW-1185">Reference proteome</keyword>
<evidence type="ECO:0000313" key="1">
    <source>
        <dbReference type="EMBL" id="KRZ75879.1"/>
    </source>
</evidence>
<sequence length="207" mass="23743">MVMGTAFHESIPAVPGNANIRGHLFHKYWAVRDKTLQNTIGYQSENIGAKNSPNFEKTFFALFWQNKQICNRRNFEILQKTFYFKNGFKGYQSIGKRLGKYNELIHTVPGYVFLKKPRKSILIDGKRLDKYDELIRTVSCRGPCILQRLLQFLMELSIALGTPGNLSAPCNVPLPDRVDLSSRNDNYALLKNLHNLMASVTRYAEPQ</sequence>
<dbReference type="EMBL" id="JYDO01000033">
    <property type="protein sequence ID" value="KRZ75879.1"/>
    <property type="molecule type" value="Genomic_DNA"/>
</dbReference>
<protein>
    <submittedName>
        <fullName evidence="1">Uncharacterized protein</fullName>
    </submittedName>
</protein>
<evidence type="ECO:0000313" key="2">
    <source>
        <dbReference type="Proteomes" id="UP000054843"/>
    </source>
</evidence>
<accession>A0A0V1MVV9</accession>
<proteinExistence type="predicted"/>
<comment type="caution">
    <text evidence="1">The sequence shown here is derived from an EMBL/GenBank/DDBJ whole genome shotgun (WGS) entry which is preliminary data.</text>
</comment>
<organism evidence="1 2">
    <name type="scientific">Trichinella papuae</name>
    <dbReference type="NCBI Taxonomy" id="268474"/>
    <lineage>
        <taxon>Eukaryota</taxon>
        <taxon>Metazoa</taxon>
        <taxon>Ecdysozoa</taxon>
        <taxon>Nematoda</taxon>
        <taxon>Enoplea</taxon>
        <taxon>Dorylaimia</taxon>
        <taxon>Trichinellida</taxon>
        <taxon>Trichinellidae</taxon>
        <taxon>Trichinella</taxon>
    </lineage>
</organism>